<gene>
    <name evidence="2" type="ORF">IEC33019_0399</name>
</gene>
<evidence type="ECO:0000313" key="2">
    <source>
        <dbReference type="EMBL" id="ANY86003.1"/>
    </source>
</evidence>
<sequence length="113" mass="12092">MSLGLNLRFCGSRIDLSHAASRVILGFACGGCLVLTLGLAGCAGKTEPQVQYVRVEVPVQVPCRAPEVAVPAWATASLKKSDTPEAKVRALLAERRQRIGYERLLEAAVDACR</sequence>
<dbReference type="EMBL" id="CP016634">
    <property type="protein sequence ID" value="ANY86003.1"/>
    <property type="molecule type" value="Genomic_DNA"/>
</dbReference>
<accession>A0A1B2F1F7</accession>
<dbReference type="AlphaFoldDB" id="A0A1B2F1F7"/>
<protein>
    <submittedName>
        <fullName evidence="2">Uncharacterized protein</fullName>
    </submittedName>
</protein>
<name>A0A1B2F1F7_PSEPU</name>
<keyword evidence="1" id="KW-1133">Transmembrane helix</keyword>
<keyword evidence="1" id="KW-0812">Transmembrane</keyword>
<keyword evidence="1" id="KW-0472">Membrane</keyword>
<reference evidence="2" key="1">
    <citation type="submission" date="2016-07" db="EMBL/GenBank/DDBJ databases">
        <title>New class B carbapenemase carried by novel plasmid in Pseudomonas putida enviromental strain in eastern Amazonia.</title>
        <authorList>
            <person name="Souza C.O."/>
            <person name="Lima K.V."/>
            <person name="Brasiliense D.M."/>
            <person name="Perez-Chaparro P.J."/>
            <person name="Mamizuka E.M."/>
            <person name="Lima M.O."/>
            <person name="Lima L.N."/>
            <person name="McCulloch J.A."/>
        </authorList>
    </citation>
    <scope>NUCLEOTIDE SEQUENCE [LARGE SCALE GENOMIC DNA]</scope>
    <source>
        <strain evidence="2">IEC33019</strain>
    </source>
</reference>
<proteinExistence type="predicted"/>
<evidence type="ECO:0000256" key="1">
    <source>
        <dbReference type="SAM" id="Phobius"/>
    </source>
</evidence>
<dbReference type="RefSeq" id="WP_253776100.1">
    <property type="nucleotide sequence ID" value="NZ_CP016634.1"/>
</dbReference>
<feature type="transmembrane region" description="Helical" evidence="1">
    <location>
        <begin position="20"/>
        <end position="44"/>
    </location>
</feature>
<organism evidence="2">
    <name type="scientific">Pseudomonas putida</name>
    <name type="common">Arthrobacter siderocapsulatus</name>
    <dbReference type="NCBI Taxonomy" id="303"/>
    <lineage>
        <taxon>Bacteria</taxon>
        <taxon>Pseudomonadati</taxon>
        <taxon>Pseudomonadota</taxon>
        <taxon>Gammaproteobacteria</taxon>
        <taxon>Pseudomonadales</taxon>
        <taxon>Pseudomonadaceae</taxon>
        <taxon>Pseudomonas</taxon>
    </lineage>
</organism>